<name>A0ACC0KZS8_CHOFU</name>
<proteinExistence type="predicted"/>
<protein>
    <submittedName>
        <fullName evidence="1">Uncharacterized protein</fullName>
    </submittedName>
</protein>
<keyword evidence="2" id="KW-1185">Reference proteome</keyword>
<accession>A0ACC0KZS8</accession>
<dbReference type="Proteomes" id="UP001064048">
    <property type="component" value="Chromosome 27"/>
</dbReference>
<sequence length="383" mass="42069">MVLSICNGVVFQLFVLKLQSDAYFLHSLKLLYYCPCSNINNNQLLPSKVSIMSDEEQVITETQVLTADFKDGQLEIVEVTPYDNEGGSEHILPDMLEGSEDTEQKDLGYQILDSNSSKMLMNMDVLSLTLVKCGDGDGEESYRLVTAQEAAEGDLGGVTCVLQTSDNEDDGQNAYVGKKQLYLTSENQDQYVMMNGEDGPVVMLKSALEHTVNKQQKPKKQLSAVELLEKAKTIQKAKFKREESNHANASVYFSAGEPAPRRGRKRRGALPNPHDLLSSPNFKLFLYSCKLCSFKCNAIKELTAHKTTEHSDGAGKSRGGARAASTTLQCARCPFRGDALAAEVYLNSAEAEAADVLVCGACGFESASRPEFRKHIEQKHNAS</sequence>
<dbReference type="EMBL" id="CM046127">
    <property type="protein sequence ID" value="KAI8441629.1"/>
    <property type="molecule type" value="Genomic_DNA"/>
</dbReference>
<comment type="caution">
    <text evidence="1">The sequence shown here is derived from an EMBL/GenBank/DDBJ whole genome shotgun (WGS) entry which is preliminary data.</text>
</comment>
<organism evidence="1 2">
    <name type="scientific">Choristoneura fumiferana</name>
    <name type="common">Spruce budworm moth</name>
    <name type="synonym">Archips fumiferana</name>
    <dbReference type="NCBI Taxonomy" id="7141"/>
    <lineage>
        <taxon>Eukaryota</taxon>
        <taxon>Metazoa</taxon>
        <taxon>Ecdysozoa</taxon>
        <taxon>Arthropoda</taxon>
        <taxon>Hexapoda</taxon>
        <taxon>Insecta</taxon>
        <taxon>Pterygota</taxon>
        <taxon>Neoptera</taxon>
        <taxon>Endopterygota</taxon>
        <taxon>Lepidoptera</taxon>
        <taxon>Glossata</taxon>
        <taxon>Ditrysia</taxon>
        <taxon>Tortricoidea</taxon>
        <taxon>Tortricidae</taxon>
        <taxon>Tortricinae</taxon>
        <taxon>Choristoneura</taxon>
    </lineage>
</organism>
<reference evidence="1 2" key="1">
    <citation type="journal article" date="2022" name="Genome Biol. Evol.">
        <title>The Spruce Budworm Genome: Reconstructing the Evolutionary History of Antifreeze Proteins.</title>
        <authorList>
            <person name="Beliveau C."/>
            <person name="Gagne P."/>
            <person name="Picq S."/>
            <person name="Vernygora O."/>
            <person name="Keeling C.I."/>
            <person name="Pinkney K."/>
            <person name="Doucet D."/>
            <person name="Wen F."/>
            <person name="Johnston J.S."/>
            <person name="Maaroufi H."/>
            <person name="Boyle B."/>
            <person name="Laroche J."/>
            <person name="Dewar K."/>
            <person name="Juretic N."/>
            <person name="Blackburn G."/>
            <person name="Nisole A."/>
            <person name="Brunet B."/>
            <person name="Brandao M."/>
            <person name="Lumley L."/>
            <person name="Duan J."/>
            <person name="Quan G."/>
            <person name="Lucarotti C.J."/>
            <person name="Roe A.D."/>
            <person name="Sperling F.A.H."/>
            <person name="Levesque R.C."/>
            <person name="Cusson M."/>
        </authorList>
    </citation>
    <scope>NUCLEOTIDE SEQUENCE [LARGE SCALE GENOMIC DNA]</scope>
    <source>
        <strain evidence="1">Glfc:IPQL:Cfum</strain>
    </source>
</reference>
<gene>
    <name evidence="1" type="ORF">MSG28_015191</name>
</gene>
<evidence type="ECO:0000313" key="2">
    <source>
        <dbReference type="Proteomes" id="UP001064048"/>
    </source>
</evidence>
<evidence type="ECO:0000313" key="1">
    <source>
        <dbReference type="EMBL" id="KAI8441629.1"/>
    </source>
</evidence>